<feature type="active site" description="Proton acceptor" evidence="3">
    <location>
        <position position="181"/>
    </location>
</feature>
<evidence type="ECO:0000256" key="4">
    <source>
        <dbReference type="PIRSR" id="PIRSR000390-2"/>
    </source>
</evidence>
<sequence>MTIGLSGPDIGSREKELVNEVLESGWLSLGPKLEEFEEKFADYIGTDYAIGVNSGTSGLHLLIRALGIGEGDEVITTPFSFISSSNCILFEDAEPIFVDIDPETLCIDPDKIEAAINDKTKAILPVDVFGQPANMTEIMAIADKHDLKVIEDSCEAIGAEHKGQKVGTFADASVFAFYPNKQMTTGEGGVIVTDDEEIADLCRSMRNQGRGTDSSWLNHVRLGYNYRLDEMSCAVGIAQLERIEEILAKRAEVAEEYNRLLADVDEVTTLSIVEETTKMSWFVYVIQLAEGIDRSSVMDHLRSNDIQCKPYFTPIHLQPFYVDEFGYERGDFPITEQVTDSTIALPFYNNLTKQEIQQVVEILKEGIEKDKK</sequence>
<dbReference type="CDD" id="cd00616">
    <property type="entry name" value="AHBA_syn"/>
    <property type="match status" value="1"/>
</dbReference>
<proteinExistence type="inferred from homology"/>
<evidence type="ECO:0000256" key="3">
    <source>
        <dbReference type="PIRSR" id="PIRSR000390-1"/>
    </source>
</evidence>
<dbReference type="InterPro" id="IPR015424">
    <property type="entry name" value="PyrdxlP-dep_Trfase"/>
</dbReference>
<evidence type="ECO:0000256" key="1">
    <source>
        <dbReference type="ARBA" id="ARBA00022898"/>
    </source>
</evidence>
<dbReference type="Pfam" id="PF01041">
    <property type="entry name" value="DegT_DnrJ_EryC1"/>
    <property type="match status" value="1"/>
</dbReference>
<protein>
    <submittedName>
        <fullName evidence="6">Glutamine--scyllo-inositol transaminase</fullName>
        <ecNumber evidence="6">2.6.1.50</ecNumber>
    </submittedName>
</protein>
<dbReference type="InterPro" id="IPR015422">
    <property type="entry name" value="PyrdxlP-dep_Trfase_small"/>
</dbReference>
<evidence type="ECO:0000256" key="5">
    <source>
        <dbReference type="RuleBase" id="RU004508"/>
    </source>
</evidence>
<dbReference type="PANTHER" id="PTHR30244">
    <property type="entry name" value="TRANSAMINASE"/>
    <property type="match status" value="1"/>
</dbReference>
<evidence type="ECO:0000313" key="6">
    <source>
        <dbReference type="EMBL" id="ADL13602.1"/>
    </source>
</evidence>
<dbReference type="PANTHER" id="PTHR30244:SF39">
    <property type="entry name" value="BLR3650 PROTEIN"/>
    <property type="match status" value="1"/>
</dbReference>
<dbReference type="KEGG" id="aar:Acear_2112"/>
<keyword evidence="6" id="KW-0032">Aminotransferase</keyword>
<name>D9QTA2_ACEAZ</name>
<dbReference type="STRING" id="574087.Acear_2112"/>
<dbReference type="EC" id="2.6.1.50" evidence="6"/>
<dbReference type="SUPFAM" id="SSF53383">
    <property type="entry name" value="PLP-dependent transferases"/>
    <property type="match status" value="1"/>
</dbReference>
<dbReference type="eggNOG" id="COG0399">
    <property type="taxonomic scope" value="Bacteria"/>
</dbReference>
<dbReference type="InterPro" id="IPR000653">
    <property type="entry name" value="DegT/StrS_aminotransferase"/>
</dbReference>
<evidence type="ECO:0000313" key="7">
    <source>
        <dbReference type="Proteomes" id="UP000001661"/>
    </source>
</evidence>
<dbReference type="GO" id="GO:0030170">
    <property type="term" value="F:pyridoxal phosphate binding"/>
    <property type="evidence" value="ECO:0007669"/>
    <property type="project" value="UniProtKB-ARBA"/>
</dbReference>
<accession>D9QTA2</accession>
<organism evidence="6 7">
    <name type="scientific">Acetohalobium arabaticum (strain ATCC 49924 / DSM 5501 / Z-7288)</name>
    <dbReference type="NCBI Taxonomy" id="574087"/>
    <lineage>
        <taxon>Bacteria</taxon>
        <taxon>Bacillati</taxon>
        <taxon>Bacillota</taxon>
        <taxon>Clostridia</taxon>
        <taxon>Halanaerobiales</taxon>
        <taxon>Halobacteroidaceae</taxon>
        <taxon>Acetohalobium</taxon>
    </lineage>
</organism>
<keyword evidence="1 4" id="KW-0663">Pyridoxal phosphate</keyword>
<dbReference type="EMBL" id="CP002105">
    <property type="protein sequence ID" value="ADL13602.1"/>
    <property type="molecule type" value="Genomic_DNA"/>
</dbReference>
<keyword evidence="6" id="KW-0808">Transferase</keyword>
<reference evidence="6 7" key="1">
    <citation type="journal article" date="2010" name="Stand. Genomic Sci.">
        <title>Complete genome sequence of Acetohalobium arabaticum type strain (Z-7288).</title>
        <authorList>
            <person name="Sikorski J."/>
            <person name="Lapidus A."/>
            <person name="Chertkov O."/>
            <person name="Lucas S."/>
            <person name="Copeland A."/>
            <person name="Glavina Del Rio T."/>
            <person name="Nolan M."/>
            <person name="Tice H."/>
            <person name="Cheng J.F."/>
            <person name="Han C."/>
            <person name="Brambilla E."/>
            <person name="Pitluck S."/>
            <person name="Liolios K."/>
            <person name="Ivanova N."/>
            <person name="Mavromatis K."/>
            <person name="Mikhailova N."/>
            <person name="Pati A."/>
            <person name="Bruce D."/>
            <person name="Detter C."/>
            <person name="Tapia R."/>
            <person name="Goodwin L."/>
            <person name="Chen A."/>
            <person name="Palaniappan K."/>
            <person name="Land M."/>
            <person name="Hauser L."/>
            <person name="Chang Y.J."/>
            <person name="Jeffries C.D."/>
            <person name="Rohde M."/>
            <person name="Goker M."/>
            <person name="Spring S."/>
            <person name="Woyke T."/>
            <person name="Bristow J."/>
            <person name="Eisen J.A."/>
            <person name="Markowitz V."/>
            <person name="Hugenholtz P."/>
            <person name="Kyrpides N.C."/>
            <person name="Klenk H.P."/>
        </authorList>
    </citation>
    <scope>NUCLEOTIDE SEQUENCE [LARGE SCALE GENOMIC DNA]</scope>
    <source>
        <strain evidence="7">ATCC 49924 / DSM 5501 / Z-7288</strain>
    </source>
</reference>
<keyword evidence="7" id="KW-1185">Reference proteome</keyword>
<dbReference type="AlphaFoldDB" id="D9QTA2"/>
<dbReference type="GO" id="GO:0047310">
    <property type="term" value="F:glutamine-scyllo-inositol transaminase activity"/>
    <property type="evidence" value="ECO:0007669"/>
    <property type="project" value="UniProtKB-EC"/>
</dbReference>
<gene>
    <name evidence="6" type="ordered locus">Acear_2112</name>
</gene>
<dbReference type="Gene3D" id="3.40.640.10">
    <property type="entry name" value="Type I PLP-dependent aspartate aminotransferase-like (Major domain)"/>
    <property type="match status" value="1"/>
</dbReference>
<comment type="similarity">
    <text evidence="2 5">Belongs to the DegT/DnrJ/EryC1 family.</text>
</comment>
<dbReference type="HOGENOM" id="CLU_033332_7_2_9"/>
<feature type="modified residue" description="N6-(pyridoxal phosphate)lysine" evidence="4">
    <location>
        <position position="181"/>
    </location>
</feature>
<dbReference type="RefSeq" id="WP_013279045.1">
    <property type="nucleotide sequence ID" value="NC_014378.1"/>
</dbReference>
<dbReference type="PIRSF" id="PIRSF000390">
    <property type="entry name" value="PLP_StrS"/>
    <property type="match status" value="1"/>
</dbReference>
<dbReference type="GO" id="GO:0000271">
    <property type="term" value="P:polysaccharide biosynthetic process"/>
    <property type="evidence" value="ECO:0007669"/>
    <property type="project" value="TreeGrafter"/>
</dbReference>
<dbReference type="InterPro" id="IPR015421">
    <property type="entry name" value="PyrdxlP-dep_Trfase_major"/>
</dbReference>
<dbReference type="Gene3D" id="3.90.1150.10">
    <property type="entry name" value="Aspartate Aminotransferase, domain 1"/>
    <property type="match status" value="1"/>
</dbReference>
<evidence type="ECO:0000256" key="2">
    <source>
        <dbReference type="ARBA" id="ARBA00037999"/>
    </source>
</evidence>
<dbReference type="FunFam" id="3.40.640.10:FF:000089">
    <property type="entry name" value="Aminotransferase, DegT/DnrJ/EryC1/StrS family"/>
    <property type="match status" value="1"/>
</dbReference>
<dbReference type="OrthoDB" id="9810913at2"/>
<dbReference type="Proteomes" id="UP000001661">
    <property type="component" value="Chromosome"/>
</dbReference>